<comment type="caution">
    <text evidence="4">The sequence shown here is derived from an EMBL/GenBank/DDBJ whole genome shotgun (WGS) entry which is preliminary data.</text>
</comment>
<organism evidence="4 5">
    <name type="scientific">Cellulomonas rhizosphaerae</name>
    <dbReference type="NCBI Taxonomy" id="2293719"/>
    <lineage>
        <taxon>Bacteria</taxon>
        <taxon>Bacillati</taxon>
        <taxon>Actinomycetota</taxon>
        <taxon>Actinomycetes</taxon>
        <taxon>Micrococcales</taxon>
        <taxon>Cellulomonadaceae</taxon>
        <taxon>Cellulomonas</taxon>
    </lineage>
</organism>
<reference evidence="4 5" key="1">
    <citation type="submission" date="2018-08" db="EMBL/GenBank/DDBJ databases">
        <title>Cellulomonas rhizosphaerae sp. nov., a novel actinomycete isolated from soil.</title>
        <authorList>
            <person name="Tian Y."/>
        </authorList>
    </citation>
    <scope>NUCLEOTIDE SEQUENCE [LARGE SCALE GENOMIC DNA]</scope>
    <source>
        <strain evidence="4 5">NEAU-TCZ24</strain>
    </source>
</reference>
<name>A0A413RM08_9CELL</name>
<dbReference type="GO" id="GO:0005975">
    <property type="term" value="P:carbohydrate metabolic process"/>
    <property type="evidence" value="ECO:0007669"/>
    <property type="project" value="InterPro"/>
</dbReference>
<dbReference type="CDD" id="cd23451">
    <property type="entry name" value="beta-trefoil_Ricin_laminarinase"/>
    <property type="match status" value="1"/>
</dbReference>
<dbReference type="InterPro" id="IPR000757">
    <property type="entry name" value="Beta-glucanase-like"/>
</dbReference>
<gene>
    <name evidence="4" type="ORF">D1825_08660</name>
</gene>
<evidence type="ECO:0000256" key="2">
    <source>
        <dbReference type="SAM" id="SignalP"/>
    </source>
</evidence>
<dbReference type="Gene3D" id="2.60.120.200">
    <property type="match status" value="1"/>
</dbReference>
<dbReference type="Pfam" id="PF26113">
    <property type="entry name" value="GH16_XgeA"/>
    <property type="match status" value="1"/>
</dbReference>
<dbReference type="InterPro" id="IPR035992">
    <property type="entry name" value="Ricin_B-like_lectins"/>
</dbReference>
<proteinExistence type="inferred from homology"/>
<dbReference type="EMBL" id="QWKP01000185">
    <property type="protein sequence ID" value="RHA41327.1"/>
    <property type="molecule type" value="Genomic_DNA"/>
</dbReference>
<keyword evidence="2" id="KW-0732">Signal</keyword>
<dbReference type="InterPro" id="IPR013320">
    <property type="entry name" value="ConA-like_dom_sf"/>
</dbReference>
<dbReference type="PROSITE" id="PS51762">
    <property type="entry name" value="GH16_2"/>
    <property type="match status" value="1"/>
</dbReference>
<dbReference type="Gene3D" id="2.80.10.50">
    <property type="match status" value="2"/>
</dbReference>
<dbReference type="PROSITE" id="PS50231">
    <property type="entry name" value="RICIN_B_LECTIN"/>
    <property type="match status" value="1"/>
</dbReference>
<dbReference type="InterPro" id="IPR050546">
    <property type="entry name" value="Glycosyl_Hydrlase_16"/>
</dbReference>
<feature type="chain" id="PRO_5019472863" description="GH16 domain-containing protein" evidence="2">
    <location>
        <begin position="35"/>
        <end position="448"/>
    </location>
</feature>
<evidence type="ECO:0000313" key="5">
    <source>
        <dbReference type="Proteomes" id="UP000283374"/>
    </source>
</evidence>
<dbReference type="Pfam" id="PF00652">
    <property type="entry name" value="Ricin_B_lectin"/>
    <property type="match status" value="1"/>
</dbReference>
<accession>A0A413RM08</accession>
<comment type="similarity">
    <text evidence="1">Belongs to the glycosyl hydrolase 16 family.</text>
</comment>
<dbReference type="PANTHER" id="PTHR10963">
    <property type="entry name" value="GLYCOSYL HYDROLASE-RELATED"/>
    <property type="match status" value="1"/>
</dbReference>
<dbReference type="AlphaFoldDB" id="A0A413RM08"/>
<keyword evidence="5" id="KW-1185">Reference proteome</keyword>
<dbReference type="RefSeq" id="WP_118767029.1">
    <property type="nucleotide sequence ID" value="NZ_QWKP01000185.1"/>
</dbReference>
<evidence type="ECO:0000259" key="3">
    <source>
        <dbReference type="PROSITE" id="PS51762"/>
    </source>
</evidence>
<dbReference type="CDD" id="cd02182">
    <property type="entry name" value="GH16_Strep_laminarinase_like"/>
    <property type="match status" value="1"/>
</dbReference>
<dbReference type="GO" id="GO:0004553">
    <property type="term" value="F:hydrolase activity, hydrolyzing O-glycosyl compounds"/>
    <property type="evidence" value="ECO:0007669"/>
    <property type="project" value="InterPro"/>
</dbReference>
<feature type="domain" description="GH16" evidence="3">
    <location>
        <begin position="31"/>
        <end position="313"/>
    </location>
</feature>
<dbReference type="InterPro" id="IPR006311">
    <property type="entry name" value="TAT_signal"/>
</dbReference>
<dbReference type="Proteomes" id="UP000283374">
    <property type="component" value="Unassembled WGS sequence"/>
</dbReference>
<protein>
    <recommendedName>
        <fullName evidence="3">GH16 domain-containing protein</fullName>
    </recommendedName>
</protein>
<evidence type="ECO:0000313" key="4">
    <source>
        <dbReference type="EMBL" id="RHA41327.1"/>
    </source>
</evidence>
<dbReference type="SUPFAM" id="SSF49899">
    <property type="entry name" value="Concanavalin A-like lectins/glucanases"/>
    <property type="match status" value="1"/>
</dbReference>
<dbReference type="PROSITE" id="PS51318">
    <property type="entry name" value="TAT"/>
    <property type="match status" value="1"/>
</dbReference>
<dbReference type="PANTHER" id="PTHR10963:SF55">
    <property type="entry name" value="GLYCOSIDE HYDROLASE FAMILY 16 PROTEIN"/>
    <property type="match status" value="1"/>
</dbReference>
<dbReference type="SUPFAM" id="SSF50370">
    <property type="entry name" value="Ricin B-like lectins"/>
    <property type="match status" value="1"/>
</dbReference>
<evidence type="ECO:0000256" key="1">
    <source>
        <dbReference type="ARBA" id="ARBA00006865"/>
    </source>
</evidence>
<feature type="signal peptide" evidence="2">
    <location>
        <begin position="1"/>
        <end position="34"/>
    </location>
</feature>
<dbReference type="InterPro" id="IPR000772">
    <property type="entry name" value="Ricin_B_lectin"/>
</dbReference>
<dbReference type="OrthoDB" id="9809583at2"/>
<sequence>MLGISRRRRRALRALAGVAALAVIGTLGTTSAQAAVPPPPSGWTQVFADDFTGAANTGLNTSSWLYDIGTGYPGGAAGWGTGEIETMTNSTANVYQGGSGHLVIKPIRDGAGRWTSGRVETQRTDFAAPAGGKLRLEASLQQPNVSGAAAAGYWPAFWSLGAAARGTGASGWPGIGEIDIMEDINGLSSEFATLHCGVSPGGPCNETTGLGSGQRACGGCQTGFHTYAMELDRSVSPEQIRWYLDGNNFFTVTANQVDATTWNNATHHGFFMILNVAIGGGFPAAFGGGPTAATQSGVPMVVDYVSAATSGGGTTPPPAGGGKSITNGNGLCLDNNAASTANGNRIQIWDCNGSIAQQWTFVQAGTTLHVQGKCLDITGGGTANGTKVQLYDCNNTGAQVWIPQSNGSYYNPASNRCLDNPAGSTTRGTQVQIWDCNGSGAQRWTLHA</sequence>
<dbReference type="SMART" id="SM00458">
    <property type="entry name" value="RICIN"/>
    <property type="match status" value="1"/>
</dbReference>